<dbReference type="EMBL" id="MU795246">
    <property type="protein sequence ID" value="KAJ3808118.1"/>
    <property type="molecule type" value="Genomic_DNA"/>
</dbReference>
<organism evidence="1 2">
    <name type="scientific">Lentinula aff. lateritia</name>
    <dbReference type="NCBI Taxonomy" id="2804960"/>
    <lineage>
        <taxon>Eukaryota</taxon>
        <taxon>Fungi</taxon>
        <taxon>Dikarya</taxon>
        <taxon>Basidiomycota</taxon>
        <taxon>Agaricomycotina</taxon>
        <taxon>Agaricomycetes</taxon>
        <taxon>Agaricomycetidae</taxon>
        <taxon>Agaricales</taxon>
        <taxon>Marasmiineae</taxon>
        <taxon>Omphalotaceae</taxon>
        <taxon>Lentinula</taxon>
    </lineage>
</organism>
<reference evidence="1" key="1">
    <citation type="submission" date="2022-09" db="EMBL/GenBank/DDBJ databases">
        <title>A Global Phylogenomic Analysis of the Shiitake Genus Lentinula.</title>
        <authorList>
            <consortium name="DOE Joint Genome Institute"/>
            <person name="Sierra-Patev S."/>
            <person name="Min B."/>
            <person name="Naranjo-Ortiz M."/>
            <person name="Looney B."/>
            <person name="Konkel Z."/>
            <person name="Slot J.C."/>
            <person name="Sakamoto Y."/>
            <person name="Steenwyk J.L."/>
            <person name="Rokas A."/>
            <person name="Carro J."/>
            <person name="Camarero S."/>
            <person name="Ferreira P."/>
            <person name="Molpeceres G."/>
            <person name="Ruiz-Duenas F.J."/>
            <person name="Serrano A."/>
            <person name="Henrissat B."/>
            <person name="Drula E."/>
            <person name="Hughes K.W."/>
            <person name="Mata J.L."/>
            <person name="Ishikawa N.K."/>
            <person name="Vargas-Isla R."/>
            <person name="Ushijima S."/>
            <person name="Smith C.A."/>
            <person name="Ahrendt S."/>
            <person name="Andreopoulos W."/>
            <person name="He G."/>
            <person name="Labutti K."/>
            <person name="Lipzen A."/>
            <person name="Ng V."/>
            <person name="Riley R."/>
            <person name="Sandor L."/>
            <person name="Barry K."/>
            <person name="Martinez A.T."/>
            <person name="Xiao Y."/>
            <person name="Gibbons J.G."/>
            <person name="Terashima K."/>
            <person name="Grigoriev I.V."/>
            <person name="Hibbett D.S."/>
        </authorList>
    </citation>
    <scope>NUCLEOTIDE SEQUENCE</scope>
    <source>
        <strain evidence="1">TMI1499</strain>
    </source>
</reference>
<gene>
    <name evidence="1" type="ORF">F5876DRAFT_90205</name>
</gene>
<sequence>MSSSTHFQVAYVVSQDLIKYSSRLPSNPGRSILVHSLANAFGLLSHEYSSLRRLQVVKPKTATINDLGAYHAQHYLDALLRTPDGTDSEDLSEFGLEDDCPRFPGLPEYTCLVAGATITAVNALRFGYADIAINWDGGRHHAQKSRASGFCYVADCVLAILLLKRTQPSPALSLSSDTTLTNATPSHRKPRVMYLDLDVHFSDGVSQAFYSAAKSSSRQVLTVSIHHAAPGFFPSSPLAQLPFDPSTSFDPFTLSLPLLEGASNSTFAAIWPLIERIKDVFKPDYVVVQCGVDGLAGDPKCKVFNWSLDVAAEGSLGWCISRIVDDWKGIRKLFLGGGGYHAPNAARAWAYLTSIILGNPLDISISIPDDPSHSAFPLYAPSFTLDVPAGNMLDMNSTEYLAEAQKRFKRASEMLQEILQAQQSQPQESQLVSCD</sequence>
<protein>
    <submittedName>
        <fullName evidence="1">Histone deacetylase complex protein</fullName>
    </submittedName>
</protein>
<dbReference type="Proteomes" id="UP001163835">
    <property type="component" value="Unassembled WGS sequence"/>
</dbReference>
<name>A0ACC1TU05_9AGAR</name>
<accession>A0ACC1TU05</accession>
<evidence type="ECO:0000313" key="2">
    <source>
        <dbReference type="Proteomes" id="UP001163835"/>
    </source>
</evidence>
<keyword evidence="2" id="KW-1185">Reference proteome</keyword>
<proteinExistence type="predicted"/>
<evidence type="ECO:0000313" key="1">
    <source>
        <dbReference type="EMBL" id="KAJ3808118.1"/>
    </source>
</evidence>
<comment type="caution">
    <text evidence="1">The sequence shown here is derived from an EMBL/GenBank/DDBJ whole genome shotgun (WGS) entry which is preliminary data.</text>
</comment>